<accession>I4CBC1</accession>
<dbReference type="eggNOG" id="ENOG5032WID">
    <property type="taxonomic scope" value="Bacteria"/>
</dbReference>
<name>I4CBC1_DESTA</name>
<dbReference type="AlphaFoldDB" id="I4CBC1"/>
<evidence type="ECO:0000313" key="2">
    <source>
        <dbReference type="Proteomes" id="UP000006055"/>
    </source>
</evidence>
<organism evidence="1 2">
    <name type="scientific">Desulfomonile tiedjei (strain ATCC 49306 / DSM 6799 / DCB-1)</name>
    <dbReference type="NCBI Taxonomy" id="706587"/>
    <lineage>
        <taxon>Bacteria</taxon>
        <taxon>Pseudomonadati</taxon>
        <taxon>Thermodesulfobacteriota</taxon>
        <taxon>Desulfomonilia</taxon>
        <taxon>Desulfomonilales</taxon>
        <taxon>Desulfomonilaceae</taxon>
        <taxon>Desulfomonile</taxon>
    </lineage>
</organism>
<dbReference type="Proteomes" id="UP000006055">
    <property type="component" value="Chromosome"/>
</dbReference>
<reference evidence="2" key="1">
    <citation type="submission" date="2012-06" db="EMBL/GenBank/DDBJ databases">
        <title>Complete sequence of chromosome of Desulfomonile tiedjei DSM 6799.</title>
        <authorList>
            <person name="Lucas S."/>
            <person name="Copeland A."/>
            <person name="Lapidus A."/>
            <person name="Glavina del Rio T."/>
            <person name="Dalin E."/>
            <person name="Tice H."/>
            <person name="Bruce D."/>
            <person name="Goodwin L."/>
            <person name="Pitluck S."/>
            <person name="Peters L."/>
            <person name="Ovchinnikova G."/>
            <person name="Zeytun A."/>
            <person name="Lu M."/>
            <person name="Kyrpides N."/>
            <person name="Mavromatis K."/>
            <person name="Ivanova N."/>
            <person name="Brettin T."/>
            <person name="Detter J.C."/>
            <person name="Han C."/>
            <person name="Larimer F."/>
            <person name="Land M."/>
            <person name="Hauser L."/>
            <person name="Markowitz V."/>
            <person name="Cheng J.-F."/>
            <person name="Hugenholtz P."/>
            <person name="Woyke T."/>
            <person name="Wu D."/>
            <person name="Spring S."/>
            <person name="Schroeder M."/>
            <person name="Brambilla E."/>
            <person name="Klenk H.-P."/>
            <person name="Eisen J.A."/>
        </authorList>
    </citation>
    <scope>NUCLEOTIDE SEQUENCE [LARGE SCALE GENOMIC DNA]</scope>
    <source>
        <strain evidence="2">ATCC 49306 / DSM 6799 / DCB-1</strain>
    </source>
</reference>
<dbReference type="PANTHER" id="PTHR37833:SF1">
    <property type="entry name" value="SIGNAL PEPTIDE PROTEIN"/>
    <property type="match status" value="1"/>
</dbReference>
<keyword evidence="2" id="KW-1185">Reference proteome</keyword>
<dbReference type="PANTHER" id="PTHR37833">
    <property type="entry name" value="LIPOPROTEIN-RELATED"/>
    <property type="match status" value="1"/>
</dbReference>
<dbReference type="Gene3D" id="2.60.40.10">
    <property type="entry name" value="Immunoglobulins"/>
    <property type="match status" value="1"/>
</dbReference>
<evidence type="ECO:0008006" key="3">
    <source>
        <dbReference type="Google" id="ProtNLM"/>
    </source>
</evidence>
<dbReference type="EMBL" id="CP003360">
    <property type="protein sequence ID" value="AFM26862.1"/>
    <property type="molecule type" value="Genomic_DNA"/>
</dbReference>
<dbReference type="InterPro" id="IPR013783">
    <property type="entry name" value="Ig-like_fold"/>
</dbReference>
<evidence type="ECO:0000313" key="1">
    <source>
        <dbReference type="EMBL" id="AFM26862.1"/>
    </source>
</evidence>
<gene>
    <name evidence="1" type="ordered locus">Desti_4226</name>
</gene>
<dbReference type="InterPro" id="IPR011467">
    <property type="entry name" value="DUF1573"/>
</dbReference>
<dbReference type="HOGENOM" id="CLU_1183511_0_0_7"/>
<proteinExistence type="predicted"/>
<dbReference type="Pfam" id="PF07610">
    <property type="entry name" value="DUF1573"/>
    <property type="match status" value="1"/>
</dbReference>
<sequence length="239" mass="26080">MRLTILIGLLLSLVPTFLPAGTGPKIGFSELEHDFGDVRYGDSPSVELTCTNTGDDILILGRIESSCGCAKGIRGNLRIAPGSSSKIYAQIETLGMPPGRHSKTISVHSNDPEHPRTSLRLTFNVIRHLVINPDFLAGRLSEPDKDAVFDLRATNHSAKVIVLKTATVNSSEARLIPDEVVVPPGAQTRFQLSVRTKPEQNQAHVKGVALIETNDALEKILPVRYFIQFPKKKDVSGRN</sequence>
<protein>
    <recommendedName>
        <fullName evidence="3">DUF1573 domain-containing protein</fullName>
    </recommendedName>
</protein>
<dbReference type="STRING" id="706587.Desti_4226"/>
<dbReference type="KEGG" id="dti:Desti_4226"/>
<dbReference type="RefSeq" id="WP_014811982.1">
    <property type="nucleotide sequence ID" value="NC_018025.1"/>
</dbReference>
<dbReference type="OrthoDB" id="5506770at2"/>